<name>A0A9W9ID86_9EURO</name>
<dbReference type="PROSITE" id="PS50181">
    <property type="entry name" value="FBOX"/>
    <property type="match status" value="1"/>
</dbReference>
<evidence type="ECO:0000313" key="2">
    <source>
        <dbReference type="EMBL" id="KAJ5175464.1"/>
    </source>
</evidence>
<evidence type="ECO:0000259" key="1">
    <source>
        <dbReference type="PROSITE" id="PS50181"/>
    </source>
</evidence>
<feature type="domain" description="F-box" evidence="1">
    <location>
        <begin position="69"/>
        <end position="106"/>
    </location>
</feature>
<dbReference type="OrthoDB" id="5295250at2759"/>
<dbReference type="SUPFAM" id="SSF50978">
    <property type="entry name" value="WD40 repeat-like"/>
    <property type="match status" value="1"/>
</dbReference>
<dbReference type="InterPro" id="IPR001810">
    <property type="entry name" value="F-box_dom"/>
</dbReference>
<dbReference type="Gene3D" id="1.20.1280.50">
    <property type="match status" value="1"/>
</dbReference>
<dbReference type="EMBL" id="JAPQKN010000001">
    <property type="protein sequence ID" value="KAJ5175464.1"/>
    <property type="molecule type" value="Genomic_DNA"/>
</dbReference>
<dbReference type="InterPro" id="IPR036322">
    <property type="entry name" value="WD40_repeat_dom_sf"/>
</dbReference>
<dbReference type="AlphaFoldDB" id="A0A9W9ID86"/>
<comment type="caution">
    <text evidence="2">The sequence shown here is derived from an EMBL/GenBank/DDBJ whole genome shotgun (WGS) entry which is preliminary data.</text>
</comment>
<sequence>MDPDSEAQAILSRFKTLPKLSRQAVYVLPYGLQRPKAETAHRYRGVMDQLRPDEWREVKSRVDRIHFRCDFLDKLPLEIVSLVAEKLPLADIVRLQRVSRRWQQVLLSPSLCRAAARATLGRDPWAQRSASDPHAAVAIHTASSANASGPASTAAPYSTASFINLVKRRRRLEQGGSNQISIMLIPLGVVRDNSWYTRAVGYSHGALAWLAGEDDQTTVLTFDLWTAAQRKRFTTENREKLVALRFKMPLIAATSVRGYCHVWNIDTDEYSSFRIPSASYKHFLINGTKIALSYHDYVVHWSFDTKITRTVHTGSSIVAFALHPSEDQFTLIRVCKKEEKDPLDARAAFPECGLAIDLCKLHTAKYVLNSKNEFHSVLTRYQPFPNLHLSKEWIDIYSDGRAQEVHLGQTSVSLVCWEEDGNTLERIQLYLSIEPDDLVAIHTLPMFEFPLVSNIVCPEQGILYVSNLEGFHLGILKSITMPTTTSNAYVWYKHSIRDVIDNEDEHYGFLGDGQFLISLKTGGMQVWAMDERYQKPYGRSI</sequence>
<protein>
    <recommendedName>
        <fullName evidence="1">F-box domain-containing protein</fullName>
    </recommendedName>
</protein>
<dbReference type="RefSeq" id="XP_056547072.1">
    <property type="nucleotide sequence ID" value="XM_056683466.1"/>
</dbReference>
<keyword evidence="3" id="KW-1185">Reference proteome</keyword>
<accession>A0A9W9ID86</accession>
<dbReference type="GeneID" id="81422642"/>
<evidence type="ECO:0000313" key="3">
    <source>
        <dbReference type="Proteomes" id="UP001149163"/>
    </source>
</evidence>
<dbReference type="SUPFAM" id="SSF81383">
    <property type="entry name" value="F-box domain"/>
    <property type="match status" value="1"/>
</dbReference>
<dbReference type="CDD" id="cd09917">
    <property type="entry name" value="F-box_SF"/>
    <property type="match status" value="1"/>
</dbReference>
<dbReference type="InterPro" id="IPR036047">
    <property type="entry name" value="F-box-like_dom_sf"/>
</dbReference>
<proteinExistence type="predicted"/>
<dbReference type="Proteomes" id="UP001149163">
    <property type="component" value="Unassembled WGS sequence"/>
</dbReference>
<reference evidence="2" key="2">
    <citation type="journal article" date="2023" name="IMA Fungus">
        <title>Comparative genomic study of the Penicillium genus elucidates a diverse pangenome and 15 lateral gene transfer events.</title>
        <authorList>
            <person name="Petersen C."/>
            <person name="Sorensen T."/>
            <person name="Nielsen M.R."/>
            <person name="Sondergaard T.E."/>
            <person name="Sorensen J.L."/>
            <person name="Fitzpatrick D.A."/>
            <person name="Frisvad J.C."/>
            <person name="Nielsen K.L."/>
        </authorList>
    </citation>
    <scope>NUCLEOTIDE SEQUENCE</scope>
    <source>
        <strain evidence="2">IBT 26290</strain>
    </source>
</reference>
<dbReference type="SMART" id="SM00256">
    <property type="entry name" value="FBOX"/>
    <property type="match status" value="1"/>
</dbReference>
<gene>
    <name evidence="2" type="ORF">N7482_001341</name>
</gene>
<organism evidence="2 3">
    <name type="scientific">Penicillium canariense</name>
    <dbReference type="NCBI Taxonomy" id="189055"/>
    <lineage>
        <taxon>Eukaryota</taxon>
        <taxon>Fungi</taxon>
        <taxon>Dikarya</taxon>
        <taxon>Ascomycota</taxon>
        <taxon>Pezizomycotina</taxon>
        <taxon>Eurotiomycetes</taxon>
        <taxon>Eurotiomycetidae</taxon>
        <taxon>Eurotiales</taxon>
        <taxon>Aspergillaceae</taxon>
        <taxon>Penicillium</taxon>
    </lineage>
</organism>
<reference evidence="2" key="1">
    <citation type="submission" date="2022-11" db="EMBL/GenBank/DDBJ databases">
        <authorList>
            <person name="Petersen C."/>
        </authorList>
    </citation>
    <scope>NUCLEOTIDE SEQUENCE</scope>
    <source>
        <strain evidence="2">IBT 26290</strain>
    </source>
</reference>
<dbReference type="Pfam" id="PF12937">
    <property type="entry name" value="F-box-like"/>
    <property type="match status" value="1"/>
</dbReference>